<keyword evidence="4" id="KW-0410">Iron transport</keyword>
<feature type="signal peptide" evidence="13">
    <location>
        <begin position="1"/>
        <end position="26"/>
    </location>
</feature>
<keyword evidence="13" id="KW-0732">Signal</keyword>
<keyword evidence="5 10" id="KW-0812">Transmembrane</keyword>
<evidence type="ECO:0000256" key="2">
    <source>
        <dbReference type="ARBA" id="ARBA00022448"/>
    </source>
</evidence>
<evidence type="ECO:0000313" key="15">
    <source>
        <dbReference type="EMBL" id="MFC4313739.1"/>
    </source>
</evidence>
<protein>
    <submittedName>
        <fullName evidence="15">TonB-dependent siderophore receptor</fullName>
    </submittedName>
</protein>
<dbReference type="CDD" id="cd01347">
    <property type="entry name" value="ligand_gated_channel"/>
    <property type="match status" value="1"/>
</dbReference>
<comment type="subcellular location">
    <subcellularLocation>
        <location evidence="1 10">Cell outer membrane</location>
        <topology evidence="1 10">Multi-pass membrane protein</topology>
    </subcellularLocation>
</comment>
<evidence type="ECO:0000256" key="5">
    <source>
        <dbReference type="ARBA" id="ARBA00022692"/>
    </source>
</evidence>
<evidence type="ECO:0000256" key="7">
    <source>
        <dbReference type="ARBA" id="ARBA00023077"/>
    </source>
</evidence>
<dbReference type="PANTHER" id="PTHR32552:SF74">
    <property type="entry name" value="HYDROXAMATE SIDEROPHORE RECEPTOR FHUE"/>
    <property type="match status" value="1"/>
</dbReference>
<dbReference type="SMART" id="SM00965">
    <property type="entry name" value="STN"/>
    <property type="match status" value="1"/>
</dbReference>
<comment type="similarity">
    <text evidence="10 11">Belongs to the TonB-dependent receptor family.</text>
</comment>
<dbReference type="Gene3D" id="3.55.50.30">
    <property type="match status" value="1"/>
</dbReference>
<dbReference type="Proteomes" id="UP001595904">
    <property type="component" value="Unassembled WGS sequence"/>
</dbReference>
<keyword evidence="9 10" id="KW-0998">Cell outer membrane</keyword>
<dbReference type="Pfam" id="PF07715">
    <property type="entry name" value="Plug"/>
    <property type="match status" value="1"/>
</dbReference>
<keyword evidence="3 10" id="KW-1134">Transmembrane beta strand</keyword>
<reference evidence="16" key="1">
    <citation type="journal article" date="2019" name="Int. J. Syst. Evol. Microbiol.">
        <title>The Global Catalogue of Microorganisms (GCM) 10K type strain sequencing project: providing services to taxonomists for standard genome sequencing and annotation.</title>
        <authorList>
            <consortium name="The Broad Institute Genomics Platform"/>
            <consortium name="The Broad Institute Genome Sequencing Center for Infectious Disease"/>
            <person name="Wu L."/>
            <person name="Ma J."/>
        </authorList>
    </citation>
    <scope>NUCLEOTIDE SEQUENCE [LARGE SCALE GENOMIC DNA]</scope>
    <source>
        <strain evidence="16">CGMCC 1.10759</strain>
    </source>
</reference>
<keyword evidence="2 10" id="KW-0813">Transport</keyword>
<dbReference type="Gene3D" id="2.40.170.20">
    <property type="entry name" value="TonB-dependent receptor, beta-barrel domain"/>
    <property type="match status" value="1"/>
</dbReference>
<dbReference type="InterPro" id="IPR012910">
    <property type="entry name" value="Plug_dom"/>
</dbReference>
<evidence type="ECO:0000256" key="13">
    <source>
        <dbReference type="SAM" id="SignalP"/>
    </source>
</evidence>
<evidence type="ECO:0000313" key="16">
    <source>
        <dbReference type="Proteomes" id="UP001595904"/>
    </source>
</evidence>
<dbReference type="Gene3D" id="2.170.130.10">
    <property type="entry name" value="TonB-dependent receptor, plug domain"/>
    <property type="match status" value="1"/>
</dbReference>
<organism evidence="15 16">
    <name type="scientific">Steroidobacter flavus</name>
    <dbReference type="NCBI Taxonomy" id="1842136"/>
    <lineage>
        <taxon>Bacteria</taxon>
        <taxon>Pseudomonadati</taxon>
        <taxon>Pseudomonadota</taxon>
        <taxon>Gammaproteobacteria</taxon>
        <taxon>Steroidobacterales</taxon>
        <taxon>Steroidobacteraceae</taxon>
        <taxon>Steroidobacter</taxon>
    </lineage>
</organism>
<keyword evidence="15" id="KW-0675">Receptor</keyword>
<dbReference type="InterPro" id="IPR039426">
    <property type="entry name" value="TonB-dep_rcpt-like"/>
</dbReference>
<evidence type="ECO:0000259" key="14">
    <source>
        <dbReference type="SMART" id="SM00965"/>
    </source>
</evidence>
<feature type="compositionally biased region" description="Polar residues" evidence="12">
    <location>
        <begin position="129"/>
        <end position="138"/>
    </location>
</feature>
<dbReference type="InterPro" id="IPR011662">
    <property type="entry name" value="Secretin/TonB_short_N"/>
</dbReference>
<keyword evidence="8 10" id="KW-0472">Membrane</keyword>
<evidence type="ECO:0000256" key="12">
    <source>
        <dbReference type="SAM" id="MobiDB-lite"/>
    </source>
</evidence>
<dbReference type="SUPFAM" id="SSF56935">
    <property type="entry name" value="Porins"/>
    <property type="match status" value="1"/>
</dbReference>
<keyword evidence="16" id="KW-1185">Reference proteome</keyword>
<keyword evidence="4" id="KW-0406">Ion transport</keyword>
<keyword evidence="7 11" id="KW-0798">TonB box</keyword>
<feature type="compositionally biased region" description="Polar residues" evidence="12">
    <location>
        <begin position="145"/>
        <end position="169"/>
    </location>
</feature>
<evidence type="ECO:0000256" key="8">
    <source>
        <dbReference type="ARBA" id="ARBA00023136"/>
    </source>
</evidence>
<dbReference type="InterPro" id="IPR036942">
    <property type="entry name" value="Beta-barrel_TonB_sf"/>
</dbReference>
<dbReference type="RefSeq" id="WP_380604327.1">
    <property type="nucleotide sequence ID" value="NZ_JBHSDU010000015.1"/>
</dbReference>
<evidence type="ECO:0000256" key="9">
    <source>
        <dbReference type="ARBA" id="ARBA00023237"/>
    </source>
</evidence>
<evidence type="ECO:0000256" key="10">
    <source>
        <dbReference type="PROSITE-ProRule" id="PRU01360"/>
    </source>
</evidence>
<evidence type="ECO:0000256" key="4">
    <source>
        <dbReference type="ARBA" id="ARBA00022496"/>
    </source>
</evidence>
<feature type="region of interest" description="Disordered" evidence="12">
    <location>
        <begin position="122"/>
        <end position="169"/>
    </location>
</feature>
<evidence type="ECO:0000256" key="11">
    <source>
        <dbReference type="RuleBase" id="RU003357"/>
    </source>
</evidence>
<feature type="chain" id="PRO_5046871017" evidence="13">
    <location>
        <begin position="27"/>
        <end position="936"/>
    </location>
</feature>
<dbReference type="PROSITE" id="PS52016">
    <property type="entry name" value="TONB_DEPENDENT_REC_3"/>
    <property type="match status" value="1"/>
</dbReference>
<dbReference type="InterPro" id="IPR037066">
    <property type="entry name" value="Plug_dom_sf"/>
</dbReference>
<evidence type="ECO:0000256" key="6">
    <source>
        <dbReference type="ARBA" id="ARBA00023004"/>
    </source>
</evidence>
<dbReference type="InterPro" id="IPR000531">
    <property type="entry name" value="Beta-barrel_TonB"/>
</dbReference>
<name>A0ABV8T4U2_9GAMM</name>
<dbReference type="Pfam" id="PF07660">
    <property type="entry name" value="STN"/>
    <property type="match status" value="1"/>
</dbReference>
<accession>A0ABV8T4U2</accession>
<gene>
    <name evidence="15" type="ORF">ACFPN2_31990</name>
</gene>
<evidence type="ECO:0000256" key="3">
    <source>
        <dbReference type="ARBA" id="ARBA00022452"/>
    </source>
</evidence>
<evidence type="ECO:0000256" key="1">
    <source>
        <dbReference type="ARBA" id="ARBA00004571"/>
    </source>
</evidence>
<sequence length="936" mass="102537">MKYLIRMLVAATTCAASIVPATQVRAQTVQASSEGALEFNIPAQPLNVALRTFAEFTGLQLVYSSALVTDIKSSGLKGRYRVEQALQLMLSGTGLAYRLGSGNTAIIEKVTAGNSRVLGPVRVEGADSGNRQVPGTNGSRDRTATEGTGSYTSDALTVGSKSPQSMKDTTQSVSVITAERMKDQNLTDFNEVLRQSTGITLVQGDGEGTTGTNLENSFYSRGFLVRSIQIDGGAPLVSNFGFYPQIDMSQYDHVEVLRGAAGLFNGYGDPSGTVNLVRKKPLDHNQVLWEGQAGSWNTYRSMLDVTGPIAAFDGALRGRLVVTYQDNEYFYDMAKDSKSLIYGVVDYDLTPSTLLTAGFSNAEQDSVPWRFGLPRYQNGDDLKLSRSTSLMFPWNRWDFDTTQLFVTVDQRLGADWAVKLNVTHSSQESRQKVGYSTGTVNPLTGLGPSTLALMNDYTNEQILGELTLSGAFEWFGQRQELVVGINHADNDGGGATNFPTLMTGTAALPYVPFPNGPRFCSGTTTACPNGTSPAVNVFAFNPFDILYTEPQSVPPSQRRPAQGEQKSGAYLNLRLTAWERFHLTTGVRYSEYEYTNDILAYCTSLTQFGCTTPGMQIGDLRSASHTQYKDDDLTWPPAAVLSYDLADTLTLHFGYTDIHISQADSLTGDLQPIEPITGSNIELSAKWQSADGRLDANVAVYRIEQSGFAVRDLSRRVIEFDPARNQNVTYYVANDGQRFEGGDVDDQHSCCWIADPNRTLKSRGVDAEITGELAAGWQLFTGYTYNKNKRTGSYYRTDDGTPIVSRQPEHLLKLWTTYDFAAAGAGGHGWLSRLSLSGGVNWQSKAYQAGTACTQLGAPNNFGVSNCLVTTPYSFTQQPYAIWSTRIDYELNDTWRIALNADNLTDTRYYQTMGTSLSGNWYGAPMSYTLTLRGHF</sequence>
<dbReference type="Pfam" id="PF00593">
    <property type="entry name" value="TonB_dep_Rec_b-barrel"/>
    <property type="match status" value="1"/>
</dbReference>
<comment type="caution">
    <text evidence="15">The sequence shown here is derived from an EMBL/GenBank/DDBJ whole genome shotgun (WGS) entry which is preliminary data.</text>
</comment>
<keyword evidence="6" id="KW-0408">Iron</keyword>
<dbReference type="PANTHER" id="PTHR32552">
    <property type="entry name" value="FERRICHROME IRON RECEPTOR-RELATED"/>
    <property type="match status" value="1"/>
</dbReference>
<dbReference type="EMBL" id="JBHSDU010000015">
    <property type="protein sequence ID" value="MFC4313739.1"/>
    <property type="molecule type" value="Genomic_DNA"/>
</dbReference>
<feature type="domain" description="Secretin/TonB short N-terminal" evidence="14">
    <location>
        <begin position="59"/>
        <end position="110"/>
    </location>
</feature>
<proteinExistence type="inferred from homology"/>